<organism evidence="1 2">
    <name type="scientific">Brassica cretica</name>
    <name type="common">Mustard</name>
    <dbReference type="NCBI Taxonomy" id="69181"/>
    <lineage>
        <taxon>Eukaryota</taxon>
        <taxon>Viridiplantae</taxon>
        <taxon>Streptophyta</taxon>
        <taxon>Embryophyta</taxon>
        <taxon>Tracheophyta</taxon>
        <taxon>Spermatophyta</taxon>
        <taxon>Magnoliopsida</taxon>
        <taxon>eudicotyledons</taxon>
        <taxon>Gunneridae</taxon>
        <taxon>Pentapetalae</taxon>
        <taxon>rosids</taxon>
        <taxon>malvids</taxon>
        <taxon>Brassicales</taxon>
        <taxon>Brassicaceae</taxon>
        <taxon>Brassiceae</taxon>
        <taxon>Brassica</taxon>
    </lineage>
</organism>
<evidence type="ECO:0000313" key="1">
    <source>
        <dbReference type="EMBL" id="KAF3488064.1"/>
    </source>
</evidence>
<dbReference type="AlphaFoldDB" id="A0A8S9N631"/>
<evidence type="ECO:0000313" key="2">
    <source>
        <dbReference type="Proteomes" id="UP000712600"/>
    </source>
</evidence>
<accession>A0A8S9N631</accession>
<gene>
    <name evidence="1" type="ORF">F2Q69_00057545</name>
</gene>
<proteinExistence type="predicted"/>
<dbReference type="EMBL" id="QGKX02002183">
    <property type="protein sequence ID" value="KAF3488064.1"/>
    <property type="molecule type" value="Genomic_DNA"/>
</dbReference>
<comment type="caution">
    <text evidence="1">The sequence shown here is derived from an EMBL/GenBank/DDBJ whole genome shotgun (WGS) entry which is preliminary data.</text>
</comment>
<sequence length="180" mass="20362">MARCSRFLVSSEVPSDSAAQPLVRPNAELEWWRVVSVVRGVSGGDYSLPWLFWCLLGPPDRVLWSEFSCYMNDLSSFWVGANYICIGARSMRLVCLKVMVDFYFRWKADVCKCVTSAAAIDPKRQDLVSWVLKVESVVERAEGSFDISRLLFFVMWEGFVSYPGVSSSCLFLKLLVLGIS</sequence>
<protein>
    <submittedName>
        <fullName evidence="1">Uncharacterized protein</fullName>
    </submittedName>
</protein>
<reference evidence="1" key="1">
    <citation type="submission" date="2019-12" db="EMBL/GenBank/DDBJ databases">
        <title>Genome sequencing and annotation of Brassica cretica.</title>
        <authorList>
            <person name="Studholme D.J."/>
            <person name="Sarris P."/>
        </authorList>
    </citation>
    <scope>NUCLEOTIDE SEQUENCE</scope>
    <source>
        <strain evidence="1">PFS-109/04</strain>
        <tissue evidence="1">Leaf</tissue>
    </source>
</reference>
<name>A0A8S9N631_BRACR</name>
<dbReference type="Proteomes" id="UP000712600">
    <property type="component" value="Unassembled WGS sequence"/>
</dbReference>